<evidence type="ECO:0000313" key="4">
    <source>
        <dbReference type="Proteomes" id="UP000824280"/>
    </source>
</evidence>
<evidence type="ECO:0000256" key="2">
    <source>
        <dbReference type="SAM" id="Phobius"/>
    </source>
</evidence>
<keyword evidence="2" id="KW-1133">Transmembrane helix</keyword>
<sequence>MHKEGDEVHISEEEVSGGSKEGVVRWVLAGGLILAIILMSVVWIIPALMQGDVEEEATVSGEISSMEEDGDSTDSIVGVPSATDLGDDQVASEPYDDQATSEDGIEVIEN</sequence>
<reference evidence="3 4" key="1">
    <citation type="submission" date="2021-08" db="EMBL/GenBank/DDBJ databases">
        <title>Comparative Genomics Analysis of the Genus Qipengyuania Reveals Extensive Genetic Diversity and Metabolic Versatility, Including the Description of Fifteen Novel Species.</title>
        <authorList>
            <person name="Liu Y."/>
        </authorList>
    </citation>
    <scope>NUCLEOTIDE SEQUENCE [LARGE SCALE GENOMIC DNA]</scope>
    <source>
        <strain evidence="3 4">1XM2-8</strain>
    </source>
</reference>
<protein>
    <recommendedName>
        <fullName evidence="5">SPOR domain-containing protein</fullName>
    </recommendedName>
</protein>
<keyword evidence="2" id="KW-0472">Membrane</keyword>
<evidence type="ECO:0000313" key="3">
    <source>
        <dbReference type="EMBL" id="QZD87365.1"/>
    </source>
</evidence>
<evidence type="ECO:0000256" key="1">
    <source>
        <dbReference type="SAM" id="MobiDB-lite"/>
    </source>
</evidence>
<keyword evidence="2" id="KW-0812">Transmembrane</keyword>
<name>A0ABX8ZEF0_9SPHN</name>
<dbReference type="Proteomes" id="UP000824280">
    <property type="component" value="Chromosome"/>
</dbReference>
<dbReference type="RefSeq" id="WP_221422903.1">
    <property type="nucleotide sequence ID" value="NZ_CP081297.1"/>
</dbReference>
<proteinExistence type="predicted"/>
<organism evidence="3 4">
    <name type="scientific">Qipengyuania psychrotolerans</name>
    <dbReference type="NCBI Taxonomy" id="2867238"/>
    <lineage>
        <taxon>Bacteria</taxon>
        <taxon>Pseudomonadati</taxon>
        <taxon>Pseudomonadota</taxon>
        <taxon>Alphaproteobacteria</taxon>
        <taxon>Sphingomonadales</taxon>
        <taxon>Erythrobacteraceae</taxon>
        <taxon>Qipengyuania</taxon>
    </lineage>
</organism>
<feature type="transmembrane region" description="Helical" evidence="2">
    <location>
        <begin position="23"/>
        <end position="45"/>
    </location>
</feature>
<dbReference type="EMBL" id="CP081297">
    <property type="protein sequence ID" value="QZD87365.1"/>
    <property type="molecule type" value="Genomic_DNA"/>
</dbReference>
<feature type="compositionally biased region" description="Acidic residues" evidence="1">
    <location>
        <begin position="94"/>
        <end position="110"/>
    </location>
</feature>
<evidence type="ECO:0008006" key="5">
    <source>
        <dbReference type="Google" id="ProtNLM"/>
    </source>
</evidence>
<keyword evidence="4" id="KW-1185">Reference proteome</keyword>
<feature type="region of interest" description="Disordered" evidence="1">
    <location>
        <begin position="59"/>
        <end position="110"/>
    </location>
</feature>
<accession>A0ABX8ZEF0</accession>
<gene>
    <name evidence="3" type="ORF">K3166_01230</name>
</gene>